<dbReference type="Gene3D" id="1.10.10.10">
    <property type="entry name" value="Winged helix-like DNA-binding domain superfamily/Winged helix DNA-binding domain"/>
    <property type="match status" value="1"/>
</dbReference>
<accession>A0A420EAJ1</accession>
<gene>
    <name evidence="1" type="ORF">D6851_15780</name>
</gene>
<reference evidence="1 2" key="1">
    <citation type="submission" date="2018-09" db="EMBL/GenBank/DDBJ databases">
        <title>Altererythrobacter spongiae sp. nov., isolated from a marine sponge.</title>
        <authorList>
            <person name="Zhuang L."/>
            <person name="Luo L."/>
        </authorList>
    </citation>
    <scope>NUCLEOTIDE SEQUENCE [LARGE SCALE GENOMIC DNA]</scope>
    <source>
        <strain evidence="1 2">HN-Y73</strain>
    </source>
</reference>
<dbReference type="EMBL" id="RAPF01000012">
    <property type="protein sequence ID" value="RKF17717.1"/>
    <property type="molecule type" value="Genomic_DNA"/>
</dbReference>
<dbReference type="SUPFAM" id="SSF46785">
    <property type="entry name" value="Winged helix' DNA-binding domain"/>
    <property type="match status" value="1"/>
</dbReference>
<keyword evidence="2" id="KW-1185">Reference proteome</keyword>
<comment type="caution">
    <text evidence="1">The sequence shown here is derived from an EMBL/GenBank/DDBJ whole genome shotgun (WGS) entry which is preliminary data.</text>
</comment>
<dbReference type="Proteomes" id="UP000284395">
    <property type="component" value="Unassembled WGS sequence"/>
</dbReference>
<dbReference type="AlphaFoldDB" id="A0A420EAJ1"/>
<sequence>MKNSEELYMELRRAIMGGVISAGALSSQEIADDYGVSQRQALQVLNTLASDGYLRKTRTQFFVTEWSAGQVTEWLDMLTHMVSMGAIRHSLNLNDDISQLATIREAMMDLDVSDEEYYLKLINYISILLGAPRSRLAELTRRLVPSAFLRLVWTADIIHSTGPVWLPFMEELEEAIRSASRVAIDETIRSHMHDLAPGIETARANRFKIIPDKGSHMSKSTVREHDLSDQLTPMGAPRRSFFLLCGFDDRKKTAVSPSLS</sequence>
<proteinExistence type="predicted"/>
<dbReference type="RefSeq" id="WP_120325870.1">
    <property type="nucleotide sequence ID" value="NZ_RAPF01000012.1"/>
</dbReference>
<evidence type="ECO:0000313" key="1">
    <source>
        <dbReference type="EMBL" id="RKF17717.1"/>
    </source>
</evidence>
<organism evidence="1 2">
    <name type="scientific">Altericroceibacterium spongiae</name>
    <dbReference type="NCBI Taxonomy" id="2320269"/>
    <lineage>
        <taxon>Bacteria</taxon>
        <taxon>Pseudomonadati</taxon>
        <taxon>Pseudomonadota</taxon>
        <taxon>Alphaproteobacteria</taxon>
        <taxon>Sphingomonadales</taxon>
        <taxon>Erythrobacteraceae</taxon>
        <taxon>Altericroceibacterium</taxon>
    </lineage>
</organism>
<name>A0A420EAJ1_9SPHN</name>
<protein>
    <submittedName>
        <fullName evidence="1">GntR family transcriptional regulator</fullName>
    </submittedName>
</protein>
<dbReference type="InterPro" id="IPR036390">
    <property type="entry name" value="WH_DNA-bd_sf"/>
</dbReference>
<dbReference type="OrthoDB" id="9815654at2"/>
<evidence type="ECO:0000313" key="2">
    <source>
        <dbReference type="Proteomes" id="UP000284395"/>
    </source>
</evidence>
<dbReference type="InterPro" id="IPR036388">
    <property type="entry name" value="WH-like_DNA-bd_sf"/>
</dbReference>